<gene>
    <name evidence="1" type="ORF">OMM_02600</name>
</gene>
<evidence type="ECO:0000313" key="1">
    <source>
        <dbReference type="EMBL" id="ETR71292.1"/>
    </source>
</evidence>
<protein>
    <recommendedName>
        <fullName evidence="3">Sulfotransferase domain-containing protein</fullName>
    </recommendedName>
</protein>
<dbReference type="Proteomes" id="UP000189670">
    <property type="component" value="Unassembled WGS sequence"/>
</dbReference>
<evidence type="ECO:0008006" key="3">
    <source>
        <dbReference type="Google" id="ProtNLM"/>
    </source>
</evidence>
<organism evidence="1 2">
    <name type="scientific">Candidatus Magnetoglobus multicellularis str. Araruama</name>
    <dbReference type="NCBI Taxonomy" id="890399"/>
    <lineage>
        <taxon>Bacteria</taxon>
        <taxon>Pseudomonadati</taxon>
        <taxon>Thermodesulfobacteriota</taxon>
        <taxon>Desulfobacteria</taxon>
        <taxon>Desulfobacterales</taxon>
        <taxon>Desulfobacteraceae</taxon>
        <taxon>Candidatus Magnetoglobus</taxon>
    </lineage>
</organism>
<dbReference type="InterPro" id="IPR027417">
    <property type="entry name" value="P-loop_NTPase"/>
</dbReference>
<dbReference type="EMBL" id="ATBP01000290">
    <property type="protein sequence ID" value="ETR71292.1"/>
    <property type="molecule type" value="Genomic_DNA"/>
</dbReference>
<sequence length="286" mass="32890">MKTAISLNPQYPAAYDLLETIYTHHKNDFQTAKSYRKKAIDAHEHVQQIKQAPLSVSLHQSEPQEILTSANLKNNNHSYLPITREELSETVIVVSGLPRSGTSMIMQMLQAGGLALLFDDKRPEDQDNPMGYFEFEPTKQIAKDNHFLEKAKGKGIKIIPQLLKYLNKKLSYRIIFIYRDLDEIIASQQVMLERDNKKGAEISSKELKSAYIKQLKQIQMFIESITQIPVYYISHQLCIEKPYEGAKKINDFLGNILEETKMGKVVSKRLYRQRCKKGSVKAQENL</sequence>
<name>A0A1V1P8S2_9BACT</name>
<proteinExistence type="predicted"/>
<dbReference type="SUPFAM" id="SSF52540">
    <property type="entry name" value="P-loop containing nucleoside triphosphate hydrolases"/>
    <property type="match status" value="1"/>
</dbReference>
<accession>A0A1V1P8S2</accession>
<reference evidence="2" key="1">
    <citation type="submission" date="2012-11" db="EMBL/GenBank/DDBJ databases">
        <authorList>
            <person name="Lucero-Rivera Y.E."/>
            <person name="Tovar-Ramirez D."/>
        </authorList>
    </citation>
    <scope>NUCLEOTIDE SEQUENCE [LARGE SCALE GENOMIC DNA]</scope>
    <source>
        <strain evidence="2">Araruama</strain>
    </source>
</reference>
<comment type="caution">
    <text evidence="1">The sequence shown here is derived from an EMBL/GenBank/DDBJ whole genome shotgun (WGS) entry which is preliminary data.</text>
</comment>
<evidence type="ECO:0000313" key="2">
    <source>
        <dbReference type="Proteomes" id="UP000189670"/>
    </source>
</evidence>
<dbReference type="Gene3D" id="3.40.50.300">
    <property type="entry name" value="P-loop containing nucleotide triphosphate hydrolases"/>
    <property type="match status" value="1"/>
</dbReference>
<dbReference type="AlphaFoldDB" id="A0A1V1P8S2"/>